<dbReference type="SUPFAM" id="SSF160527">
    <property type="entry name" value="V-type ATPase subunit E-like"/>
    <property type="match status" value="1"/>
</dbReference>
<keyword evidence="3" id="KW-0406">Ion transport</keyword>
<accession>A0A1Y1S6T3</accession>
<dbReference type="GO" id="GO:0033178">
    <property type="term" value="C:proton-transporting two-sector ATPase complex, catalytic domain"/>
    <property type="evidence" value="ECO:0007669"/>
    <property type="project" value="InterPro"/>
</dbReference>
<evidence type="ECO:0000256" key="3">
    <source>
        <dbReference type="ARBA" id="ARBA00023065"/>
    </source>
</evidence>
<organism evidence="5 6">
    <name type="scientific">Enterospora canceri</name>
    <dbReference type="NCBI Taxonomy" id="1081671"/>
    <lineage>
        <taxon>Eukaryota</taxon>
        <taxon>Fungi</taxon>
        <taxon>Fungi incertae sedis</taxon>
        <taxon>Microsporidia</taxon>
        <taxon>Enterocytozoonidae</taxon>
        <taxon>Enterospora</taxon>
    </lineage>
</organism>
<evidence type="ECO:0000256" key="2">
    <source>
        <dbReference type="ARBA" id="ARBA00022448"/>
    </source>
</evidence>
<dbReference type="EMBL" id="LWDP01000030">
    <property type="protein sequence ID" value="ORD94173.1"/>
    <property type="molecule type" value="Genomic_DNA"/>
</dbReference>
<keyword evidence="4" id="KW-0175">Coiled coil</keyword>
<dbReference type="Gene3D" id="3.30.2320.30">
    <property type="entry name" value="ATP synthase, E subunit, C-terminal"/>
    <property type="match status" value="1"/>
</dbReference>
<dbReference type="InterPro" id="IPR038495">
    <property type="entry name" value="ATPase_E_C"/>
</dbReference>
<dbReference type="Pfam" id="PF01991">
    <property type="entry name" value="vATP-synt_E"/>
    <property type="match status" value="2"/>
</dbReference>
<sequence length="191" mass="22486">MPSMESADLKRMILAIEHECDVEIKRIMQETRDEYNRVRNEVVAELTKALSKKYDQKVKQAEKTRQIQESRLRNESNKKYAIAKYTKVDLFIERIRHELRNESLSKRIYKKTLKKMEISETSKEHILFCNKKDSSNVRLFFNGEIREMPKSGLGGVVICSRNGSILCDNSFSTRLETFLQTYMSTIRNHIV</sequence>
<comment type="similarity">
    <text evidence="1">Belongs to the V-ATPase E subunit family.</text>
</comment>
<protein>
    <recommendedName>
        <fullName evidence="7">V-type proton ATPase subunit E</fullName>
    </recommendedName>
</protein>
<comment type="caution">
    <text evidence="5">The sequence shown here is derived from an EMBL/GenBank/DDBJ whole genome shotgun (WGS) entry which is preliminary data.</text>
</comment>
<evidence type="ECO:0008006" key="7">
    <source>
        <dbReference type="Google" id="ProtNLM"/>
    </source>
</evidence>
<dbReference type="GO" id="GO:0046961">
    <property type="term" value="F:proton-transporting ATPase activity, rotational mechanism"/>
    <property type="evidence" value="ECO:0007669"/>
    <property type="project" value="InterPro"/>
</dbReference>
<keyword evidence="2" id="KW-0813">Transport</keyword>
<evidence type="ECO:0000256" key="1">
    <source>
        <dbReference type="ARBA" id="ARBA00005901"/>
    </source>
</evidence>
<dbReference type="AlphaFoldDB" id="A0A1Y1S6T3"/>
<evidence type="ECO:0000256" key="4">
    <source>
        <dbReference type="SAM" id="Coils"/>
    </source>
</evidence>
<dbReference type="InterPro" id="IPR002842">
    <property type="entry name" value="ATPase_V1_Esu"/>
</dbReference>
<dbReference type="OrthoDB" id="10263003at2759"/>
<reference evidence="5 6" key="1">
    <citation type="journal article" date="2017" name="Environ. Microbiol.">
        <title>Decay of the glycolytic pathway and adaptation to intranuclear parasitism within Enterocytozoonidae microsporidia.</title>
        <authorList>
            <person name="Wiredu Boakye D."/>
            <person name="Jaroenlak P."/>
            <person name="Prachumwat A."/>
            <person name="Williams T.A."/>
            <person name="Bateman K.S."/>
            <person name="Itsathitphaisarn O."/>
            <person name="Sritunyalucksana K."/>
            <person name="Paszkiewicz K.H."/>
            <person name="Moore K.A."/>
            <person name="Stentiford G.D."/>
            <person name="Williams B.A."/>
        </authorList>
    </citation>
    <scope>NUCLEOTIDE SEQUENCE [LARGE SCALE GENOMIC DNA]</scope>
    <source>
        <strain evidence="5 6">GB1</strain>
    </source>
</reference>
<name>A0A1Y1S6T3_9MICR</name>
<gene>
    <name evidence="5" type="ORF">ECANGB1_1088</name>
</gene>
<dbReference type="PANTHER" id="PTHR45715">
    <property type="entry name" value="ATPASE H+-TRANSPORTING V1 SUBUNIT E1A-RELATED"/>
    <property type="match status" value="1"/>
</dbReference>
<dbReference type="VEuPathDB" id="MicrosporidiaDB:ECANGB1_1088"/>
<evidence type="ECO:0000313" key="6">
    <source>
        <dbReference type="Proteomes" id="UP000192639"/>
    </source>
</evidence>
<dbReference type="Proteomes" id="UP000192639">
    <property type="component" value="Unassembled WGS sequence"/>
</dbReference>
<feature type="coiled-coil region" evidence="4">
    <location>
        <begin position="51"/>
        <end position="78"/>
    </location>
</feature>
<proteinExistence type="inferred from homology"/>
<evidence type="ECO:0000313" key="5">
    <source>
        <dbReference type="EMBL" id="ORD94173.1"/>
    </source>
</evidence>
<keyword evidence="6" id="KW-1185">Reference proteome</keyword>